<dbReference type="EMBL" id="JAFCLK010000033">
    <property type="protein sequence ID" value="MBR1139851.1"/>
    <property type="molecule type" value="Genomic_DNA"/>
</dbReference>
<evidence type="ECO:0000256" key="6">
    <source>
        <dbReference type="ARBA" id="ARBA00022596"/>
    </source>
</evidence>
<keyword evidence="3" id="KW-0171">Cobalt transport</keyword>
<evidence type="ECO:0000256" key="5">
    <source>
        <dbReference type="ARBA" id="ARBA00022475"/>
    </source>
</evidence>
<dbReference type="RefSeq" id="WP_172237218.1">
    <property type="nucleotide sequence ID" value="NZ_JABFDP010000015.1"/>
</dbReference>
<dbReference type="Pfam" id="PF03824">
    <property type="entry name" value="NicO"/>
    <property type="match status" value="1"/>
</dbReference>
<keyword evidence="4 13" id="KW-0813">Transport</keyword>
<keyword evidence="7 13" id="KW-0812">Transmembrane</keyword>
<evidence type="ECO:0000256" key="12">
    <source>
        <dbReference type="ARBA" id="ARBA00023285"/>
    </source>
</evidence>
<keyword evidence="11 13" id="KW-0472">Membrane</keyword>
<keyword evidence="9" id="KW-0406">Ion transport</keyword>
<name>A0ABS5GEU3_9BRAD</name>
<feature type="transmembrane region" description="Helical" evidence="13">
    <location>
        <begin position="81"/>
        <end position="101"/>
    </location>
</feature>
<evidence type="ECO:0000256" key="14">
    <source>
        <dbReference type="SAM" id="MobiDB-lite"/>
    </source>
</evidence>
<evidence type="ECO:0000256" key="9">
    <source>
        <dbReference type="ARBA" id="ARBA00023065"/>
    </source>
</evidence>
<feature type="transmembrane region" description="Helical" evidence="13">
    <location>
        <begin position="298"/>
        <end position="318"/>
    </location>
</feature>
<evidence type="ECO:0000256" key="3">
    <source>
        <dbReference type="ARBA" id="ARBA00022426"/>
    </source>
</evidence>
<evidence type="ECO:0000256" key="13">
    <source>
        <dbReference type="RuleBase" id="RU362101"/>
    </source>
</evidence>
<keyword evidence="15" id="KW-0732">Signal</keyword>
<evidence type="ECO:0000256" key="1">
    <source>
        <dbReference type="ARBA" id="ARBA00002510"/>
    </source>
</evidence>
<keyword evidence="5" id="KW-1003">Cell membrane</keyword>
<protein>
    <recommendedName>
        <fullName evidence="13">Nickel/cobalt efflux system</fullName>
    </recommendedName>
</protein>
<dbReference type="PANTHER" id="PTHR40659">
    <property type="entry name" value="NICKEL/COBALT EFFLUX SYSTEM RCNA"/>
    <property type="match status" value="1"/>
</dbReference>
<dbReference type="InterPro" id="IPR011541">
    <property type="entry name" value="Ni/Co_transpt_high_affinity"/>
</dbReference>
<evidence type="ECO:0000256" key="7">
    <source>
        <dbReference type="ARBA" id="ARBA00022692"/>
    </source>
</evidence>
<organism evidence="16 17">
    <name type="scientific">Bradyrhizobium denitrificans</name>
    <dbReference type="NCBI Taxonomy" id="2734912"/>
    <lineage>
        <taxon>Bacteria</taxon>
        <taxon>Pseudomonadati</taxon>
        <taxon>Pseudomonadota</taxon>
        <taxon>Alphaproteobacteria</taxon>
        <taxon>Hyphomicrobiales</taxon>
        <taxon>Nitrobacteraceae</taxon>
        <taxon>Bradyrhizobium</taxon>
    </lineage>
</organism>
<evidence type="ECO:0000256" key="10">
    <source>
        <dbReference type="ARBA" id="ARBA00023112"/>
    </source>
</evidence>
<reference evidence="17" key="1">
    <citation type="journal article" date="2021" name="ISME J.">
        <title>Evolutionary origin and ecological implication of a unique nif island in free-living Bradyrhizobium lineages.</title>
        <authorList>
            <person name="Tao J."/>
        </authorList>
    </citation>
    <scope>NUCLEOTIDE SEQUENCE [LARGE SCALE GENOMIC DNA]</scope>
    <source>
        <strain evidence="17">SZCCT0094</strain>
    </source>
</reference>
<comment type="subcellular location">
    <subcellularLocation>
        <location evidence="2 13">Cell membrane</location>
        <topology evidence="2 13">Multi-pass membrane protein</topology>
    </subcellularLocation>
</comment>
<feature type="signal peptide" evidence="15">
    <location>
        <begin position="1"/>
        <end position="30"/>
    </location>
</feature>
<evidence type="ECO:0000313" key="16">
    <source>
        <dbReference type="EMBL" id="MBR1139851.1"/>
    </source>
</evidence>
<keyword evidence="12" id="KW-0170">Cobalt</keyword>
<keyword evidence="17" id="KW-1185">Reference proteome</keyword>
<evidence type="ECO:0000256" key="8">
    <source>
        <dbReference type="ARBA" id="ARBA00022989"/>
    </source>
</evidence>
<evidence type="ECO:0000256" key="11">
    <source>
        <dbReference type="ARBA" id="ARBA00023136"/>
    </source>
</evidence>
<feature type="compositionally biased region" description="Basic residues" evidence="14">
    <location>
        <begin position="216"/>
        <end position="248"/>
    </location>
</feature>
<keyword evidence="10" id="KW-0921">Nickel transport</keyword>
<proteinExistence type="inferred from homology"/>
<feature type="transmembrane region" description="Helical" evidence="13">
    <location>
        <begin position="122"/>
        <end position="147"/>
    </location>
</feature>
<keyword evidence="8 13" id="KW-1133">Transmembrane helix</keyword>
<keyword evidence="6" id="KW-0533">Nickel</keyword>
<evidence type="ECO:0000256" key="15">
    <source>
        <dbReference type="SAM" id="SignalP"/>
    </source>
</evidence>
<comment type="caution">
    <text evidence="16">The sequence shown here is derived from an EMBL/GenBank/DDBJ whole genome shotgun (WGS) entry which is preliminary data.</text>
</comment>
<gene>
    <name evidence="16" type="ORF">JQ619_29255</name>
</gene>
<feature type="compositionally biased region" description="Basic residues" evidence="14">
    <location>
        <begin position="257"/>
        <end position="267"/>
    </location>
</feature>
<feature type="chain" id="PRO_5045720026" description="Nickel/cobalt efflux system" evidence="15">
    <location>
        <begin position="31"/>
        <end position="401"/>
    </location>
</feature>
<feature type="region of interest" description="Disordered" evidence="14">
    <location>
        <begin position="206"/>
        <end position="276"/>
    </location>
</feature>
<dbReference type="InterPro" id="IPR051224">
    <property type="entry name" value="NiCoT_RcnA"/>
</dbReference>
<feature type="transmembrane region" description="Helical" evidence="13">
    <location>
        <begin position="372"/>
        <end position="395"/>
    </location>
</feature>
<dbReference type="Proteomes" id="UP001314635">
    <property type="component" value="Unassembled WGS sequence"/>
</dbReference>
<dbReference type="PANTHER" id="PTHR40659:SF1">
    <property type="entry name" value="NICKEL_COBALT EFFLUX SYSTEM RCNA"/>
    <property type="match status" value="1"/>
</dbReference>
<feature type="transmembrane region" description="Helical" evidence="13">
    <location>
        <begin position="324"/>
        <end position="351"/>
    </location>
</feature>
<feature type="transmembrane region" description="Helical" evidence="13">
    <location>
        <begin position="159"/>
        <end position="178"/>
    </location>
</feature>
<comment type="similarity">
    <text evidence="13">Belongs to the NiCoT transporter (TC 2.A.52) family.</text>
</comment>
<comment type="function">
    <text evidence="1">Efflux system for nickel and cobalt.</text>
</comment>
<evidence type="ECO:0000313" key="17">
    <source>
        <dbReference type="Proteomes" id="UP001314635"/>
    </source>
</evidence>
<evidence type="ECO:0000256" key="4">
    <source>
        <dbReference type="ARBA" id="ARBA00022448"/>
    </source>
</evidence>
<evidence type="ECO:0000256" key="2">
    <source>
        <dbReference type="ARBA" id="ARBA00004651"/>
    </source>
</evidence>
<sequence>MTPRPSYARPLLTCAALLSVLLSVLLAADAASHALFAKSPFGAPAGEPQVGGIVGWLLAKQSEFYRQMSGAIRSAKQDGSAVWWLLAISFAYGIFHAAGPGHGKAVIASYLVANQETARRGIVLSFASGLMQALVAVAIVGIGAVLLNATAATMCSAEKVVEIASYGLIALLGARLVWVKGAAFLRTWQPPAPALALAGAPAAAVAHAHDHGHAHDHQHRAHLHDRHGHDHHGHDHHGHDHHGHHHHDHAQTVAQAHVHHHHVHHDHVHGDDCGCGHSHGPAPSELAGPGGWQRGFQAIFAAGIRPCSGAILVLVFALAQGMFWAGVAATILMGMGTAVTVATIAVIAVAAKDVARRLSAGREGGGALIMRGLEFGAAGLVLLFGAGLLLGYMAAERATCF</sequence>
<accession>A0ABS5GEU3</accession>